<evidence type="ECO:0000256" key="2">
    <source>
        <dbReference type="ARBA" id="ARBA00004771"/>
    </source>
</evidence>
<dbReference type="GO" id="GO:0005789">
    <property type="term" value="C:endoplasmic reticulum membrane"/>
    <property type="evidence" value="ECO:0007669"/>
    <property type="project" value="UniProtKB-SubCell"/>
</dbReference>
<evidence type="ECO:0000256" key="10">
    <source>
        <dbReference type="ARBA" id="ARBA00022824"/>
    </source>
</evidence>
<keyword evidence="13 15" id="KW-0472">Membrane</keyword>
<comment type="similarity">
    <text evidence="4">Belongs to the diacylglycerol acyltransferase family.</text>
</comment>
<dbReference type="Pfam" id="PF03982">
    <property type="entry name" value="DAGAT"/>
    <property type="match status" value="1"/>
</dbReference>
<feature type="transmembrane region" description="Helical" evidence="15">
    <location>
        <begin position="21"/>
        <end position="41"/>
    </location>
</feature>
<accession>A0ABD6F4L0</accession>
<evidence type="ECO:0000256" key="5">
    <source>
        <dbReference type="ARBA" id="ARBA00013244"/>
    </source>
</evidence>
<organism evidence="16 17">
    <name type="scientific">Gnathostoma spinigerum</name>
    <dbReference type="NCBI Taxonomy" id="75299"/>
    <lineage>
        <taxon>Eukaryota</taxon>
        <taxon>Metazoa</taxon>
        <taxon>Ecdysozoa</taxon>
        <taxon>Nematoda</taxon>
        <taxon>Chromadorea</taxon>
        <taxon>Rhabditida</taxon>
        <taxon>Spirurina</taxon>
        <taxon>Gnathostomatomorpha</taxon>
        <taxon>Gnathostomatoidea</taxon>
        <taxon>Gnathostomatidae</taxon>
        <taxon>Gnathostoma</taxon>
    </lineage>
</organism>
<keyword evidence="12" id="KW-0443">Lipid metabolism</keyword>
<dbReference type="GO" id="GO:0004144">
    <property type="term" value="F:diacylglycerol O-acyltransferase activity"/>
    <property type="evidence" value="ECO:0007669"/>
    <property type="project" value="UniProtKB-EC"/>
</dbReference>
<evidence type="ECO:0000256" key="1">
    <source>
        <dbReference type="ARBA" id="ARBA00004477"/>
    </source>
</evidence>
<sequence>MLIEFAPLNVPFERRCQTAAVLFFSFFFLFAPPLSVIFTIYLLYTSYWWIIALYFVWFIYDYRTPERGSRPSSWLRGWKVWKYYANYFPIKLVKTADLSPEHNYIIG</sequence>
<evidence type="ECO:0000256" key="14">
    <source>
        <dbReference type="ARBA" id="ARBA00023315"/>
    </source>
</evidence>
<dbReference type="EC" id="2.3.1.20" evidence="5"/>
<name>A0ABD6F4L0_9BILA</name>
<dbReference type="GO" id="GO:0006629">
    <property type="term" value="P:lipid metabolic process"/>
    <property type="evidence" value="ECO:0007669"/>
    <property type="project" value="UniProtKB-KW"/>
</dbReference>
<keyword evidence="14" id="KW-0012">Acyltransferase</keyword>
<dbReference type="InterPro" id="IPR007130">
    <property type="entry name" value="DAGAT"/>
</dbReference>
<evidence type="ECO:0000256" key="7">
    <source>
        <dbReference type="ARBA" id="ARBA00022679"/>
    </source>
</evidence>
<comment type="pathway">
    <text evidence="2">Glycerolipid metabolism; triacylglycerol biosynthesis.</text>
</comment>
<evidence type="ECO:0000256" key="9">
    <source>
        <dbReference type="ARBA" id="ARBA00022798"/>
    </source>
</evidence>
<dbReference type="PANTHER" id="PTHR12317">
    <property type="entry name" value="DIACYLGLYCEROL O-ACYLTRANSFERASE"/>
    <property type="match status" value="1"/>
</dbReference>
<evidence type="ECO:0000256" key="6">
    <source>
        <dbReference type="ARBA" id="ARBA00022516"/>
    </source>
</evidence>
<evidence type="ECO:0000256" key="4">
    <source>
        <dbReference type="ARBA" id="ARBA00005420"/>
    </source>
</evidence>
<gene>
    <name evidence="16" type="ORF">AB6A40_011369</name>
</gene>
<dbReference type="Proteomes" id="UP001608902">
    <property type="component" value="Unassembled WGS sequence"/>
</dbReference>
<comment type="subcellular location">
    <subcellularLocation>
        <location evidence="1">Endoplasmic reticulum membrane</location>
        <topology evidence="1">Multi-pass membrane protein</topology>
    </subcellularLocation>
</comment>
<evidence type="ECO:0000256" key="12">
    <source>
        <dbReference type="ARBA" id="ARBA00023098"/>
    </source>
</evidence>
<evidence type="ECO:0000256" key="11">
    <source>
        <dbReference type="ARBA" id="ARBA00022989"/>
    </source>
</evidence>
<evidence type="ECO:0000313" key="17">
    <source>
        <dbReference type="Proteomes" id="UP001608902"/>
    </source>
</evidence>
<comment type="caution">
    <text evidence="16">The sequence shown here is derived from an EMBL/GenBank/DDBJ whole genome shotgun (WGS) entry which is preliminary data.</text>
</comment>
<evidence type="ECO:0000256" key="8">
    <source>
        <dbReference type="ARBA" id="ARBA00022692"/>
    </source>
</evidence>
<keyword evidence="10" id="KW-0256">Endoplasmic reticulum</keyword>
<evidence type="ECO:0000256" key="3">
    <source>
        <dbReference type="ARBA" id="ARBA00005189"/>
    </source>
</evidence>
<evidence type="ECO:0000256" key="15">
    <source>
        <dbReference type="SAM" id="Phobius"/>
    </source>
</evidence>
<keyword evidence="11 15" id="KW-1133">Transmembrane helix</keyword>
<comment type="pathway">
    <text evidence="3">Lipid metabolism.</text>
</comment>
<dbReference type="PANTHER" id="PTHR12317:SF0">
    <property type="entry name" value="ACYLTRANSFERASE"/>
    <property type="match status" value="1"/>
</dbReference>
<keyword evidence="6" id="KW-0444">Lipid biosynthesis</keyword>
<keyword evidence="7" id="KW-0808">Transferase</keyword>
<keyword evidence="17" id="KW-1185">Reference proteome</keyword>
<keyword evidence="8 15" id="KW-0812">Transmembrane</keyword>
<proteinExistence type="inferred from homology"/>
<dbReference type="AlphaFoldDB" id="A0ABD6F4L0"/>
<protein>
    <recommendedName>
        <fullName evidence="5">diacylglycerol O-acyltransferase</fullName>
        <ecNumber evidence="5">2.3.1.20</ecNumber>
    </recommendedName>
</protein>
<reference evidence="16 17" key="1">
    <citation type="submission" date="2024-08" db="EMBL/GenBank/DDBJ databases">
        <title>Gnathostoma spinigerum genome.</title>
        <authorList>
            <person name="Gonzalez-Bertolin B."/>
            <person name="Monzon S."/>
            <person name="Zaballos A."/>
            <person name="Jimenez P."/>
            <person name="Dekumyoy P."/>
            <person name="Varona S."/>
            <person name="Cuesta I."/>
            <person name="Sumanam S."/>
            <person name="Adisakwattana P."/>
            <person name="Gasser R.B."/>
            <person name="Hernandez-Gonzalez A."/>
            <person name="Young N.D."/>
            <person name="Perteguer M.J."/>
        </authorList>
    </citation>
    <scope>NUCLEOTIDE SEQUENCE [LARGE SCALE GENOMIC DNA]</scope>
    <source>
        <strain evidence="16">AL3</strain>
        <tissue evidence="16">Liver</tissue>
    </source>
</reference>
<dbReference type="EMBL" id="JBGFUD010019823">
    <property type="protein sequence ID" value="MFH4984660.1"/>
    <property type="molecule type" value="Genomic_DNA"/>
</dbReference>
<evidence type="ECO:0000256" key="13">
    <source>
        <dbReference type="ARBA" id="ARBA00023136"/>
    </source>
</evidence>
<keyword evidence="9" id="KW-0319">Glycerol metabolism</keyword>
<feature type="transmembrane region" description="Helical" evidence="15">
    <location>
        <begin position="47"/>
        <end position="63"/>
    </location>
</feature>
<evidence type="ECO:0000313" key="16">
    <source>
        <dbReference type="EMBL" id="MFH4984660.1"/>
    </source>
</evidence>
<dbReference type="GO" id="GO:0006071">
    <property type="term" value="P:glycerol metabolic process"/>
    <property type="evidence" value="ECO:0007669"/>
    <property type="project" value="UniProtKB-KW"/>
</dbReference>